<accession>A0A1I0FJK1</accession>
<reference evidence="1 2" key="1">
    <citation type="submission" date="2016-10" db="EMBL/GenBank/DDBJ databases">
        <authorList>
            <person name="de Groot N.N."/>
        </authorList>
    </citation>
    <scope>NUCLEOTIDE SEQUENCE [LARGE SCALE GENOMIC DNA]</scope>
    <source>
        <strain evidence="1 2">CGMCC 4.5598</strain>
    </source>
</reference>
<gene>
    <name evidence="1" type="ORF">SAMN05421811_103462</name>
</gene>
<proteinExistence type="predicted"/>
<dbReference type="EMBL" id="FOHX01000003">
    <property type="protein sequence ID" value="SET57420.1"/>
    <property type="molecule type" value="Genomic_DNA"/>
</dbReference>
<dbReference type="Proteomes" id="UP000199361">
    <property type="component" value="Unassembled WGS sequence"/>
</dbReference>
<dbReference type="AlphaFoldDB" id="A0A1I0FJK1"/>
<keyword evidence="2" id="KW-1185">Reference proteome</keyword>
<evidence type="ECO:0000313" key="2">
    <source>
        <dbReference type="Proteomes" id="UP000199361"/>
    </source>
</evidence>
<name>A0A1I0FJK1_9ACTN</name>
<protein>
    <submittedName>
        <fullName evidence="1">Uncharacterized protein</fullName>
    </submittedName>
</protein>
<dbReference type="STRING" id="568860.SAMN05421811_103462"/>
<organism evidence="1 2">
    <name type="scientific">Nonomuraea wenchangensis</name>
    <dbReference type="NCBI Taxonomy" id="568860"/>
    <lineage>
        <taxon>Bacteria</taxon>
        <taxon>Bacillati</taxon>
        <taxon>Actinomycetota</taxon>
        <taxon>Actinomycetes</taxon>
        <taxon>Streptosporangiales</taxon>
        <taxon>Streptosporangiaceae</taxon>
        <taxon>Nonomuraea</taxon>
    </lineage>
</organism>
<evidence type="ECO:0000313" key="1">
    <source>
        <dbReference type="EMBL" id="SET57420.1"/>
    </source>
</evidence>
<sequence>MSPPRQIDHAMSAERPAKSTIRDLWVDVVRRRKSGVGSNIPFYVTLPGAAGLDLKHLIDHGLIATTESGAIADKDNRRVIAVEKDSLAVLELQRSFPGLKILQSDIYSRLHGSSPIVFPTGQGKDPFIAAVINLDFNDSFLFRNGVFPILEAVVKIATLQTAQSPPYDWTLLLTVQGEVRWPGDTQLAAQRFLAEQCTLCPPYDQGCKRLFGDPLYGRINAEPPVAMHICERVDQQHILMAFVPAQIIRRVYTMGWRVEVTHNLRYGGEAGNTAPMATWIMDFVRDPRAASTPHTVLTDGLGTVLQGAGRVTEDGDLVLL</sequence>